<keyword evidence="3 7" id="KW-0812">Transmembrane</keyword>
<dbReference type="InterPro" id="IPR000791">
    <property type="entry name" value="Gpr1/Fun34/SatP-like"/>
</dbReference>
<evidence type="ECO:0000256" key="7">
    <source>
        <dbReference type="SAM" id="Phobius"/>
    </source>
</evidence>
<dbReference type="HOGENOM" id="CLU_051062_4_0_1"/>
<organism evidence="8 9">
    <name type="scientific">Capronia epimyces CBS 606.96</name>
    <dbReference type="NCBI Taxonomy" id="1182542"/>
    <lineage>
        <taxon>Eukaryota</taxon>
        <taxon>Fungi</taxon>
        <taxon>Dikarya</taxon>
        <taxon>Ascomycota</taxon>
        <taxon>Pezizomycotina</taxon>
        <taxon>Eurotiomycetes</taxon>
        <taxon>Chaetothyriomycetidae</taxon>
        <taxon>Chaetothyriales</taxon>
        <taxon>Herpotrichiellaceae</taxon>
        <taxon>Capronia</taxon>
    </lineage>
</organism>
<keyword evidence="4 7" id="KW-1133">Transmembrane helix</keyword>
<evidence type="ECO:0000256" key="4">
    <source>
        <dbReference type="ARBA" id="ARBA00022989"/>
    </source>
</evidence>
<sequence>MRDEHDYEMDHIEKGHHPQQHEINQQDGGDGLQHLDRLHTTITLSPEQFEKLYLAPIGRHQPSLAKKFGNPTPLAIASFVLTTTPISCALMGWRGAGGNGVAVDGAMVFLGGTLLLVSGLLEFVLGNTFPFVVFCSFGGFWLAFGCTLQASFGAAAPYSASGTSTAEGLASAGFMSTFGFLLLAMDLLVVVYAICATRTNAVFFTIFLSLVAVFSLLTASFWRLALGDTLAGMRLYKGGGGSLFVTSMLGWYLLTVQLFEAVGIPVNLPVGDLSGLWAPKKESA</sequence>
<feature type="transmembrane region" description="Helical" evidence="7">
    <location>
        <begin position="234"/>
        <end position="254"/>
    </location>
</feature>
<keyword evidence="5 7" id="KW-0472">Membrane</keyword>
<dbReference type="eggNOG" id="ENOG502S179">
    <property type="taxonomic scope" value="Eukaryota"/>
</dbReference>
<dbReference type="InterPro" id="IPR051633">
    <property type="entry name" value="AceTr"/>
</dbReference>
<dbReference type="PANTHER" id="PTHR31123:SF4">
    <property type="entry name" value="PROTEIN ALCS"/>
    <property type="match status" value="1"/>
</dbReference>
<comment type="caution">
    <text evidence="8">The sequence shown here is derived from an EMBL/GenBank/DDBJ whole genome shotgun (WGS) entry which is preliminary data.</text>
</comment>
<feature type="region of interest" description="Disordered" evidence="6">
    <location>
        <begin position="1"/>
        <end position="30"/>
    </location>
</feature>
<keyword evidence="9" id="KW-1185">Reference proteome</keyword>
<evidence type="ECO:0000256" key="1">
    <source>
        <dbReference type="ARBA" id="ARBA00004141"/>
    </source>
</evidence>
<dbReference type="Pfam" id="PF01184">
    <property type="entry name" value="Gpr1_Fun34_YaaH"/>
    <property type="match status" value="1"/>
</dbReference>
<dbReference type="EMBL" id="AMGY01000002">
    <property type="protein sequence ID" value="EXJ89308.1"/>
    <property type="molecule type" value="Genomic_DNA"/>
</dbReference>
<accession>W9Y9W0</accession>
<comment type="subcellular location">
    <subcellularLocation>
        <location evidence="1">Membrane</location>
        <topology evidence="1">Multi-pass membrane protein</topology>
    </subcellularLocation>
</comment>
<feature type="compositionally biased region" description="Basic and acidic residues" evidence="6">
    <location>
        <begin position="1"/>
        <end position="20"/>
    </location>
</feature>
<feature type="transmembrane region" description="Helical" evidence="7">
    <location>
        <begin position="201"/>
        <end position="222"/>
    </location>
</feature>
<name>W9Y9W0_9EURO</name>
<evidence type="ECO:0000313" key="8">
    <source>
        <dbReference type="EMBL" id="EXJ89308.1"/>
    </source>
</evidence>
<evidence type="ECO:0008006" key="10">
    <source>
        <dbReference type="Google" id="ProtNLM"/>
    </source>
</evidence>
<feature type="transmembrane region" description="Helical" evidence="7">
    <location>
        <begin position="74"/>
        <end position="93"/>
    </location>
</feature>
<evidence type="ECO:0000313" key="9">
    <source>
        <dbReference type="Proteomes" id="UP000019478"/>
    </source>
</evidence>
<evidence type="ECO:0000256" key="3">
    <source>
        <dbReference type="ARBA" id="ARBA00022692"/>
    </source>
</evidence>
<dbReference type="AlphaFoldDB" id="W9Y9W0"/>
<feature type="transmembrane region" description="Helical" evidence="7">
    <location>
        <begin position="172"/>
        <end position="194"/>
    </location>
</feature>
<comment type="similarity">
    <text evidence="2">Belongs to the acetate uptake transporter (AceTr) (TC 2.A.96) family.</text>
</comment>
<dbReference type="STRING" id="1182542.W9Y9W0"/>
<feature type="transmembrane region" description="Helical" evidence="7">
    <location>
        <begin position="131"/>
        <end position="152"/>
    </location>
</feature>
<dbReference type="Proteomes" id="UP000019478">
    <property type="component" value="Unassembled WGS sequence"/>
</dbReference>
<reference evidence="8 9" key="1">
    <citation type="submission" date="2013-03" db="EMBL/GenBank/DDBJ databases">
        <title>The Genome Sequence of Capronia epimyces CBS 606.96.</title>
        <authorList>
            <consortium name="The Broad Institute Genomics Platform"/>
            <person name="Cuomo C."/>
            <person name="de Hoog S."/>
            <person name="Gorbushina A."/>
            <person name="Walker B."/>
            <person name="Young S.K."/>
            <person name="Zeng Q."/>
            <person name="Gargeya S."/>
            <person name="Fitzgerald M."/>
            <person name="Haas B."/>
            <person name="Abouelleil A."/>
            <person name="Allen A.W."/>
            <person name="Alvarado L."/>
            <person name="Arachchi H.M."/>
            <person name="Berlin A.M."/>
            <person name="Chapman S.B."/>
            <person name="Gainer-Dewar J."/>
            <person name="Goldberg J."/>
            <person name="Griggs A."/>
            <person name="Gujja S."/>
            <person name="Hansen M."/>
            <person name="Howarth C."/>
            <person name="Imamovic A."/>
            <person name="Ireland A."/>
            <person name="Larimer J."/>
            <person name="McCowan C."/>
            <person name="Murphy C."/>
            <person name="Pearson M."/>
            <person name="Poon T.W."/>
            <person name="Priest M."/>
            <person name="Roberts A."/>
            <person name="Saif S."/>
            <person name="Shea T."/>
            <person name="Sisk P."/>
            <person name="Sykes S."/>
            <person name="Wortman J."/>
            <person name="Nusbaum C."/>
            <person name="Birren B."/>
        </authorList>
    </citation>
    <scope>NUCLEOTIDE SEQUENCE [LARGE SCALE GENOMIC DNA]</scope>
    <source>
        <strain evidence="8 9">CBS 606.96</strain>
    </source>
</reference>
<gene>
    <name evidence="8" type="ORF">A1O3_02374</name>
</gene>
<evidence type="ECO:0000256" key="5">
    <source>
        <dbReference type="ARBA" id="ARBA00023136"/>
    </source>
</evidence>
<proteinExistence type="inferred from homology"/>
<evidence type="ECO:0000256" key="6">
    <source>
        <dbReference type="SAM" id="MobiDB-lite"/>
    </source>
</evidence>
<evidence type="ECO:0000256" key="2">
    <source>
        <dbReference type="ARBA" id="ARBA00005587"/>
    </source>
</evidence>
<dbReference type="OrthoDB" id="3648309at2759"/>
<dbReference type="RefSeq" id="XP_007730705.1">
    <property type="nucleotide sequence ID" value="XM_007732515.1"/>
</dbReference>
<protein>
    <recommendedName>
        <fullName evidence="10">GPR1/FUN34/YaaH-class plasma membrane protein</fullName>
    </recommendedName>
</protein>
<dbReference type="GO" id="GO:0015123">
    <property type="term" value="F:acetate transmembrane transporter activity"/>
    <property type="evidence" value="ECO:0007669"/>
    <property type="project" value="TreeGrafter"/>
</dbReference>
<dbReference type="PANTHER" id="PTHR31123">
    <property type="entry name" value="ACCUMULATION OF DYADS PROTEIN 2-RELATED"/>
    <property type="match status" value="1"/>
</dbReference>
<dbReference type="GO" id="GO:0005886">
    <property type="term" value="C:plasma membrane"/>
    <property type="evidence" value="ECO:0007669"/>
    <property type="project" value="TreeGrafter"/>
</dbReference>
<feature type="transmembrane region" description="Helical" evidence="7">
    <location>
        <begin position="105"/>
        <end position="124"/>
    </location>
</feature>
<dbReference type="GeneID" id="19166505"/>